<protein>
    <recommendedName>
        <fullName evidence="4">DUF2970 domain-containing protein</fullName>
    </recommendedName>
</protein>
<name>A0A0E2YX84_9GAMM</name>
<evidence type="ECO:0000313" key="3">
    <source>
        <dbReference type="Proteomes" id="UP000028839"/>
    </source>
</evidence>
<keyword evidence="1" id="KW-0812">Transmembrane</keyword>
<feature type="transmembrane region" description="Helical" evidence="1">
    <location>
        <begin position="12"/>
        <end position="29"/>
    </location>
</feature>
<dbReference type="InterPro" id="IPR021344">
    <property type="entry name" value="DUF2970"/>
</dbReference>
<dbReference type="OrthoDB" id="9800704at2"/>
<proteinExistence type="predicted"/>
<feature type="transmembrane region" description="Helical" evidence="1">
    <location>
        <begin position="41"/>
        <end position="65"/>
    </location>
</feature>
<organism evidence="2 3">
    <name type="scientific">Nitrosococcus oceani C-27</name>
    <dbReference type="NCBI Taxonomy" id="314279"/>
    <lineage>
        <taxon>Bacteria</taxon>
        <taxon>Pseudomonadati</taxon>
        <taxon>Pseudomonadota</taxon>
        <taxon>Gammaproteobacteria</taxon>
        <taxon>Chromatiales</taxon>
        <taxon>Chromatiaceae</taxon>
        <taxon>Nitrosococcus</taxon>
    </lineage>
</organism>
<sequence>MQDKNTRSSFLGIFKSIFTALIGLQSSRMHERNVTQGQPTLYIFTSIVVLAFIILALVGLVQLILRLTGA</sequence>
<evidence type="ECO:0000256" key="1">
    <source>
        <dbReference type="SAM" id="Phobius"/>
    </source>
</evidence>
<keyword evidence="1" id="KW-1133">Transmembrane helix</keyword>
<dbReference type="HOGENOM" id="CLU_180692_2_0_6"/>
<evidence type="ECO:0008006" key="4">
    <source>
        <dbReference type="Google" id="ProtNLM"/>
    </source>
</evidence>
<comment type="caution">
    <text evidence="2">The sequence shown here is derived from an EMBL/GenBank/DDBJ whole genome shotgun (WGS) entry which is preliminary data.</text>
</comment>
<reference evidence="2 3" key="1">
    <citation type="submission" date="2014-07" db="EMBL/GenBank/DDBJ databases">
        <title>Comparative analysis of Nitrosococcus oceani genome inventories of strains from Pacific and Atlantic gyres.</title>
        <authorList>
            <person name="Lim C.K."/>
            <person name="Wang L."/>
            <person name="Sayavedra-Soto L.A."/>
            <person name="Klotz M.G."/>
        </authorList>
    </citation>
    <scope>NUCLEOTIDE SEQUENCE [LARGE SCALE GENOMIC DNA]</scope>
    <source>
        <strain evidence="2 3">C-27</strain>
    </source>
</reference>
<dbReference type="Pfam" id="PF11174">
    <property type="entry name" value="DUF2970"/>
    <property type="match status" value="1"/>
</dbReference>
<dbReference type="AlphaFoldDB" id="A0A0E2YX84"/>
<dbReference type="Proteomes" id="UP000028839">
    <property type="component" value="Unassembled WGS sequence"/>
</dbReference>
<keyword evidence="1" id="KW-0472">Membrane</keyword>
<evidence type="ECO:0000313" key="2">
    <source>
        <dbReference type="EMBL" id="KFI18058.1"/>
    </source>
</evidence>
<gene>
    <name evidence="2" type="ORF">IB75_16200</name>
</gene>
<dbReference type="EMBL" id="JPGN01000088">
    <property type="protein sequence ID" value="KFI18058.1"/>
    <property type="molecule type" value="Genomic_DNA"/>
</dbReference>
<accession>A0A0E2YX84</accession>